<dbReference type="PANTHER" id="PTHR21301">
    <property type="entry name" value="REVERSE TRANSCRIPTASE"/>
    <property type="match status" value="1"/>
</dbReference>
<evidence type="ECO:0008006" key="3">
    <source>
        <dbReference type="Google" id="ProtNLM"/>
    </source>
</evidence>
<protein>
    <recommendedName>
        <fullName evidence="3">Reverse transcriptase domain-containing protein</fullName>
    </recommendedName>
</protein>
<reference evidence="1" key="1">
    <citation type="journal article" date="2023" name="Insect Mol. Biol.">
        <title>Genome sequencing provides insights into the evolution of gene families encoding plant cell wall-degrading enzymes in longhorned beetles.</title>
        <authorList>
            <person name="Shin N.R."/>
            <person name="Okamura Y."/>
            <person name="Kirsch R."/>
            <person name="Pauchet Y."/>
        </authorList>
    </citation>
    <scope>NUCLEOTIDE SEQUENCE</scope>
    <source>
        <strain evidence="1">MMC_N1</strain>
    </source>
</reference>
<accession>A0ABQ9IT96</accession>
<gene>
    <name evidence="1" type="ORF">NQ317_004833</name>
</gene>
<sequence>MYARPHHMLQTEEEVLDIVEDDPSTSTREIARQWSYTNVSIEGSLDIIRRKLEDDGLLTEKTNLPVDVAVKVIPEQYLFPRKGPILLTRRWTTYGLLYYLYPVMANIYMKWFETCAKETAKNKPKIWLRYVDDTFLIWDQEEIKLVKFLQHINNLRVSMFTMEKETNNELPFLEAKVERSDGQIKTSAYRKSTYTGQYLNHESNHPGCTKREVVRTLVDLL</sequence>
<proteinExistence type="predicted"/>
<comment type="caution">
    <text evidence="1">The sequence shown here is derived from an EMBL/GenBank/DDBJ whole genome shotgun (WGS) entry which is preliminary data.</text>
</comment>
<organism evidence="1 2">
    <name type="scientific">Molorchus minor</name>
    <dbReference type="NCBI Taxonomy" id="1323400"/>
    <lineage>
        <taxon>Eukaryota</taxon>
        <taxon>Metazoa</taxon>
        <taxon>Ecdysozoa</taxon>
        <taxon>Arthropoda</taxon>
        <taxon>Hexapoda</taxon>
        <taxon>Insecta</taxon>
        <taxon>Pterygota</taxon>
        <taxon>Neoptera</taxon>
        <taxon>Endopterygota</taxon>
        <taxon>Coleoptera</taxon>
        <taxon>Polyphaga</taxon>
        <taxon>Cucujiformia</taxon>
        <taxon>Chrysomeloidea</taxon>
        <taxon>Cerambycidae</taxon>
        <taxon>Lamiinae</taxon>
        <taxon>Monochamini</taxon>
        <taxon>Molorchus</taxon>
    </lineage>
</organism>
<name>A0ABQ9IT96_9CUCU</name>
<dbReference type="EMBL" id="JAPWTJ010002848">
    <property type="protein sequence ID" value="KAJ8964255.1"/>
    <property type="molecule type" value="Genomic_DNA"/>
</dbReference>
<dbReference type="Proteomes" id="UP001162164">
    <property type="component" value="Unassembled WGS sequence"/>
</dbReference>
<keyword evidence="2" id="KW-1185">Reference proteome</keyword>
<dbReference type="PANTHER" id="PTHR21301:SF10">
    <property type="entry name" value="REVERSE TRANSCRIPTASE DOMAIN-CONTAINING PROTEIN"/>
    <property type="match status" value="1"/>
</dbReference>
<evidence type="ECO:0000313" key="1">
    <source>
        <dbReference type="EMBL" id="KAJ8964255.1"/>
    </source>
</evidence>
<evidence type="ECO:0000313" key="2">
    <source>
        <dbReference type="Proteomes" id="UP001162164"/>
    </source>
</evidence>